<dbReference type="Proteomes" id="UP000789375">
    <property type="component" value="Unassembled WGS sequence"/>
</dbReference>
<dbReference type="SMART" id="SM00717">
    <property type="entry name" value="SANT"/>
    <property type="match status" value="1"/>
</dbReference>
<dbReference type="EMBL" id="CAJVPP010005913">
    <property type="protein sequence ID" value="CAG8671591.1"/>
    <property type="molecule type" value="Genomic_DNA"/>
</dbReference>
<dbReference type="PROSITE" id="PS50090">
    <property type="entry name" value="MYB_LIKE"/>
    <property type="match status" value="1"/>
</dbReference>
<accession>A0A9N9HAE0</accession>
<feature type="domain" description="HTH myb-type" evidence="3">
    <location>
        <begin position="70"/>
        <end position="126"/>
    </location>
</feature>
<dbReference type="InterPro" id="IPR001005">
    <property type="entry name" value="SANT/Myb"/>
</dbReference>
<evidence type="ECO:0000256" key="1">
    <source>
        <dbReference type="SAM" id="MobiDB-lite"/>
    </source>
</evidence>
<dbReference type="InterPro" id="IPR009057">
    <property type="entry name" value="Homeodomain-like_sf"/>
</dbReference>
<dbReference type="CDD" id="cd00167">
    <property type="entry name" value="SANT"/>
    <property type="match status" value="1"/>
</dbReference>
<name>A0A9N9HAE0_FUNMO</name>
<proteinExistence type="predicted"/>
<evidence type="ECO:0000259" key="2">
    <source>
        <dbReference type="PROSITE" id="PS50090"/>
    </source>
</evidence>
<evidence type="ECO:0000313" key="5">
    <source>
        <dbReference type="Proteomes" id="UP000789375"/>
    </source>
</evidence>
<keyword evidence="5" id="KW-1185">Reference proteome</keyword>
<dbReference type="SUPFAM" id="SSF46689">
    <property type="entry name" value="Homeodomain-like"/>
    <property type="match status" value="1"/>
</dbReference>
<evidence type="ECO:0000313" key="4">
    <source>
        <dbReference type="EMBL" id="CAG8671591.1"/>
    </source>
</evidence>
<dbReference type="InterPro" id="IPR017930">
    <property type="entry name" value="Myb_dom"/>
</dbReference>
<dbReference type="PROSITE" id="PS51294">
    <property type="entry name" value="HTH_MYB"/>
    <property type="match status" value="1"/>
</dbReference>
<organism evidence="4 5">
    <name type="scientific">Funneliformis mosseae</name>
    <name type="common">Endomycorrhizal fungus</name>
    <name type="synonym">Glomus mosseae</name>
    <dbReference type="NCBI Taxonomy" id="27381"/>
    <lineage>
        <taxon>Eukaryota</taxon>
        <taxon>Fungi</taxon>
        <taxon>Fungi incertae sedis</taxon>
        <taxon>Mucoromycota</taxon>
        <taxon>Glomeromycotina</taxon>
        <taxon>Glomeromycetes</taxon>
        <taxon>Glomerales</taxon>
        <taxon>Glomeraceae</taxon>
        <taxon>Funneliformis</taxon>
    </lineage>
</organism>
<protein>
    <submittedName>
        <fullName evidence="4">2592_t:CDS:1</fullName>
    </submittedName>
</protein>
<evidence type="ECO:0000259" key="3">
    <source>
        <dbReference type="PROSITE" id="PS51294"/>
    </source>
</evidence>
<sequence>METNLTGDSIKKRSKNDVVTLNHEISKKRTANYTVPAKRKKITATNQMMELEDLEGLNSKEIKEEENNSTAPKVKNVWRSEEDKILVDKILEDMPSPSWSKISHCLKDRNPNACLVRWKTLKKRLYQSSQ</sequence>
<reference evidence="4" key="1">
    <citation type="submission" date="2021-06" db="EMBL/GenBank/DDBJ databases">
        <authorList>
            <person name="Kallberg Y."/>
            <person name="Tangrot J."/>
            <person name="Rosling A."/>
        </authorList>
    </citation>
    <scope>NUCLEOTIDE SEQUENCE</scope>
    <source>
        <strain evidence="4">87-6 pot B 2015</strain>
    </source>
</reference>
<dbReference type="Pfam" id="PF13921">
    <property type="entry name" value="Myb_DNA-bind_6"/>
    <property type="match status" value="1"/>
</dbReference>
<gene>
    <name evidence="4" type="ORF">FMOSSE_LOCUS12440</name>
</gene>
<feature type="region of interest" description="Disordered" evidence="1">
    <location>
        <begin position="55"/>
        <end position="75"/>
    </location>
</feature>
<feature type="domain" description="Myb-like" evidence="2">
    <location>
        <begin position="70"/>
        <end position="122"/>
    </location>
</feature>
<dbReference type="Gene3D" id="1.10.10.60">
    <property type="entry name" value="Homeodomain-like"/>
    <property type="match status" value="1"/>
</dbReference>
<dbReference type="AlphaFoldDB" id="A0A9N9HAE0"/>
<comment type="caution">
    <text evidence="4">The sequence shown here is derived from an EMBL/GenBank/DDBJ whole genome shotgun (WGS) entry which is preliminary data.</text>
</comment>